<dbReference type="Pfam" id="PF13602">
    <property type="entry name" value="ADH_zinc_N_2"/>
    <property type="match status" value="1"/>
</dbReference>
<dbReference type="Gene3D" id="3.40.50.720">
    <property type="entry name" value="NAD(P)-binding Rossmann-like Domain"/>
    <property type="match status" value="1"/>
</dbReference>
<protein>
    <submittedName>
        <fullName evidence="1">Zinc-binding dehydrogenase</fullName>
    </submittedName>
</protein>
<reference evidence="1 2" key="1">
    <citation type="submission" date="2020-09" db="EMBL/GenBank/DDBJ databases">
        <title>Genome seq and assembly of Chryseobacterium sp.</title>
        <authorList>
            <person name="Chhetri G."/>
        </authorList>
    </citation>
    <scope>NUCLEOTIDE SEQUENCE [LARGE SCALE GENOMIC DNA]</scope>
    <source>
        <strain evidence="1 2">GCR10</strain>
    </source>
</reference>
<dbReference type="Proteomes" id="UP000637299">
    <property type="component" value="Unassembled WGS sequence"/>
</dbReference>
<organism evidence="1 2">
    <name type="scientific">Chryseobacterium caseinilyticum</name>
    <dbReference type="NCBI Taxonomy" id="2771428"/>
    <lineage>
        <taxon>Bacteria</taxon>
        <taxon>Pseudomonadati</taxon>
        <taxon>Bacteroidota</taxon>
        <taxon>Flavobacteriia</taxon>
        <taxon>Flavobacteriales</taxon>
        <taxon>Weeksellaceae</taxon>
        <taxon>Chryseobacterium group</taxon>
        <taxon>Chryseobacterium</taxon>
    </lineage>
</organism>
<dbReference type="Gene3D" id="3.90.180.10">
    <property type="entry name" value="Medium-chain alcohol dehydrogenases, catalytic domain"/>
    <property type="match status" value="1"/>
</dbReference>
<gene>
    <name evidence="1" type="ORF">IC610_00060</name>
</gene>
<comment type="caution">
    <text evidence="1">The sequence shown here is derived from an EMBL/GenBank/DDBJ whole genome shotgun (WGS) entry which is preliminary data.</text>
</comment>
<sequence length="82" mass="8980">MLDTIGGENINRSLPLIKKGVIIIKIPTGLTNDVSERSTEFGVSGKIFTFKSNGEDMAVIAKLLKNSNLKSHISKVFAFEEK</sequence>
<proteinExistence type="predicted"/>
<evidence type="ECO:0000313" key="2">
    <source>
        <dbReference type="Proteomes" id="UP000637299"/>
    </source>
</evidence>
<keyword evidence="2" id="KW-1185">Reference proteome</keyword>
<evidence type="ECO:0000313" key="1">
    <source>
        <dbReference type="EMBL" id="MBD8080809.1"/>
    </source>
</evidence>
<dbReference type="RefSeq" id="WP_191734656.1">
    <property type="nucleotide sequence ID" value="NZ_JACYFS010000001.1"/>
</dbReference>
<accession>A0ABR8Z688</accession>
<name>A0ABR8Z688_9FLAO</name>
<dbReference type="EMBL" id="JACYFS010000001">
    <property type="protein sequence ID" value="MBD8080809.1"/>
    <property type="molecule type" value="Genomic_DNA"/>
</dbReference>